<sequence length="61" mass="6763">MCVAERAKIGPAPRNLRTETDRADMVSTENVPTDTLDATHHRSRRPRWTLNHRAPGAITGG</sequence>
<evidence type="ECO:0000256" key="1">
    <source>
        <dbReference type="SAM" id="MobiDB-lite"/>
    </source>
</evidence>
<proteinExistence type="predicted"/>
<evidence type="ECO:0000313" key="3">
    <source>
        <dbReference type="Proteomes" id="UP000523007"/>
    </source>
</evidence>
<accession>A0A7W7RIH2</accession>
<dbReference type="EMBL" id="JACHJT010000001">
    <property type="protein sequence ID" value="MBB4932646.1"/>
    <property type="molecule type" value="Genomic_DNA"/>
</dbReference>
<feature type="region of interest" description="Disordered" evidence="1">
    <location>
        <begin position="1"/>
        <end position="61"/>
    </location>
</feature>
<evidence type="ECO:0000313" key="2">
    <source>
        <dbReference type="EMBL" id="MBB4932646.1"/>
    </source>
</evidence>
<dbReference type="AlphaFoldDB" id="A0A7W7RIH2"/>
<organism evidence="2 3">
    <name type="scientific">Lipingzhangella halophila</name>
    <dbReference type="NCBI Taxonomy" id="1783352"/>
    <lineage>
        <taxon>Bacteria</taxon>
        <taxon>Bacillati</taxon>
        <taxon>Actinomycetota</taxon>
        <taxon>Actinomycetes</taxon>
        <taxon>Streptosporangiales</taxon>
        <taxon>Nocardiopsidaceae</taxon>
        <taxon>Lipingzhangella</taxon>
    </lineage>
</organism>
<gene>
    <name evidence="2" type="ORF">F4561_003466</name>
</gene>
<comment type="caution">
    <text evidence="2">The sequence shown here is derived from an EMBL/GenBank/DDBJ whole genome shotgun (WGS) entry which is preliminary data.</text>
</comment>
<reference evidence="2 3" key="1">
    <citation type="submission" date="2020-08" db="EMBL/GenBank/DDBJ databases">
        <title>Sequencing the genomes of 1000 actinobacteria strains.</title>
        <authorList>
            <person name="Klenk H.-P."/>
        </authorList>
    </citation>
    <scope>NUCLEOTIDE SEQUENCE [LARGE SCALE GENOMIC DNA]</scope>
    <source>
        <strain evidence="2 3">DSM 102030</strain>
    </source>
</reference>
<protein>
    <submittedName>
        <fullName evidence="2">Uncharacterized protein</fullName>
    </submittedName>
</protein>
<name>A0A7W7RIH2_9ACTN</name>
<keyword evidence="3" id="KW-1185">Reference proteome</keyword>
<dbReference type="Proteomes" id="UP000523007">
    <property type="component" value="Unassembled WGS sequence"/>
</dbReference>